<comment type="caution">
    <text evidence="1">The sequence shown here is derived from an EMBL/GenBank/DDBJ whole genome shotgun (WGS) entry which is preliminary data.</text>
</comment>
<evidence type="ECO:0000313" key="2">
    <source>
        <dbReference type="Proteomes" id="UP001348098"/>
    </source>
</evidence>
<reference evidence="1 2" key="1">
    <citation type="submission" date="2023-12" db="EMBL/GenBank/DDBJ databases">
        <title>novel species in genus Nocarida.</title>
        <authorList>
            <person name="Li Z."/>
        </authorList>
    </citation>
    <scope>NUCLEOTIDE SEQUENCE [LARGE SCALE GENOMIC DNA]</scope>
    <source>
        <strain evidence="1 2">CDC186</strain>
    </source>
</reference>
<dbReference type="EMBL" id="JAYKYQ010000006">
    <property type="protein sequence ID" value="MEB3511633.1"/>
    <property type="molecule type" value="Genomic_DNA"/>
</dbReference>
<protein>
    <submittedName>
        <fullName evidence="1">Uncharacterized protein</fullName>
    </submittedName>
</protein>
<name>A0ABU6AVW5_9NOCA</name>
<proteinExistence type="predicted"/>
<organism evidence="1 2">
    <name type="scientific">Nocardia implantans</name>
    <dbReference type="NCBI Taxonomy" id="3108168"/>
    <lineage>
        <taxon>Bacteria</taxon>
        <taxon>Bacillati</taxon>
        <taxon>Actinomycetota</taxon>
        <taxon>Actinomycetes</taxon>
        <taxon>Mycobacteriales</taxon>
        <taxon>Nocardiaceae</taxon>
        <taxon>Nocardia</taxon>
    </lineage>
</organism>
<keyword evidence="2" id="KW-1185">Reference proteome</keyword>
<dbReference type="Proteomes" id="UP001348098">
    <property type="component" value="Unassembled WGS sequence"/>
</dbReference>
<dbReference type="RefSeq" id="WP_195080458.1">
    <property type="nucleotide sequence ID" value="NZ_JAYESH010000020.1"/>
</dbReference>
<sequence>MAMSYVRSSREFPSIVRRSTFPNLALPNLTSELFTFRAVSGDTVRLAGSPWLPHVPSLMAFPLVEAISWLSRRCGADLAAMTSVTVVADGVRGVRNRRWRQRGAQVNYAKHA</sequence>
<evidence type="ECO:0000313" key="1">
    <source>
        <dbReference type="EMBL" id="MEB3511633.1"/>
    </source>
</evidence>
<accession>A0ABU6AVW5</accession>
<gene>
    <name evidence="1" type="ORF">U3653_16515</name>
</gene>